<protein>
    <submittedName>
        <fullName evidence="1">Uncharacterized protein</fullName>
    </submittedName>
</protein>
<sequence>MLLCERYAMRLMETNAAIGKYANCINYQNNAFHAWKGDGRRGRETRKTMQHMYLCVSTQDASTGAMQVTYITKVT</sequence>
<evidence type="ECO:0000313" key="1">
    <source>
        <dbReference type="EMBL" id="MPN02397.1"/>
    </source>
</evidence>
<organism evidence="1">
    <name type="scientific">bioreactor metagenome</name>
    <dbReference type="NCBI Taxonomy" id="1076179"/>
    <lineage>
        <taxon>unclassified sequences</taxon>
        <taxon>metagenomes</taxon>
        <taxon>ecological metagenomes</taxon>
    </lineage>
</organism>
<accession>A0A645EKU2</accession>
<dbReference type="EMBL" id="VSSQ01048343">
    <property type="protein sequence ID" value="MPN02397.1"/>
    <property type="molecule type" value="Genomic_DNA"/>
</dbReference>
<comment type="caution">
    <text evidence="1">The sequence shown here is derived from an EMBL/GenBank/DDBJ whole genome shotgun (WGS) entry which is preliminary data.</text>
</comment>
<gene>
    <name evidence="1" type="ORF">SDC9_149613</name>
</gene>
<name>A0A645EKU2_9ZZZZ</name>
<dbReference type="AlphaFoldDB" id="A0A645EKU2"/>
<reference evidence="1" key="1">
    <citation type="submission" date="2019-08" db="EMBL/GenBank/DDBJ databases">
        <authorList>
            <person name="Kucharzyk K."/>
            <person name="Murdoch R.W."/>
            <person name="Higgins S."/>
            <person name="Loffler F."/>
        </authorList>
    </citation>
    <scope>NUCLEOTIDE SEQUENCE</scope>
</reference>
<proteinExistence type="predicted"/>